<dbReference type="SUPFAM" id="SSF56935">
    <property type="entry name" value="Porins"/>
    <property type="match status" value="1"/>
</dbReference>
<dbReference type="InterPro" id="IPR012910">
    <property type="entry name" value="Plug_dom"/>
</dbReference>
<dbReference type="NCBIfam" id="TIGR04057">
    <property type="entry name" value="SusC_RagA_signa"/>
    <property type="match status" value="1"/>
</dbReference>
<dbReference type="Pfam" id="PF07715">
    <property type="entry name" value="Plug"/>
    <property type="match status" value="1"/>
</dbReference>
<dbReference type="AlphaFoldDB" id="A0A3Q9IQZ7"/>
<evidence type="ECO:0000256" key="10">
    <source>
        <dbReference type="PROSITE-ProRule" id="PRU01360"/>
    </source>
</evidence>
<keyword evidence="2 10" id="KW-0813">Transport</keyword>
<comment type="subcellular location">
    <subcellularLocation>
        <location evidence="1 10">Cell outer membrane</location>
        <topology evidence="1 10">Multi-pass membrane protein</topology>
    </subcellularLocation>
</comment>
<keyword evidence="9 10" id="KW-0998">Cell outer membrane</keyword>
<dbReference type="GO" id="GO:0015344">
    <property type="term" value="F:siderophore uptake transmembrane transporter activity"/>
    <property type="evidence" value="ECO:0007669"/>
    <property type="project" value="TreeGrafter"/>
</dbReference>
<evidence type="ECO:0000313" key="15">
    <source>
        <dbReference type="EMBL" id="AZS30014.1"/>
    </source>
</evidence>
<dbReference type="InterPro" id="IPR023996">
    <property type="entry name" value="TonB-dep_OMP_SusC/RagA"/>
</dbReference>
<dbReference type="Gene3D" id="2.60.40.1120">
    <property type="entry name" value="Carboxypeptidase-like, regulatory domain"/>
    <property type="match status" value="1"/>
</dbReference>
<dbReference type="PANTHER" id="PTHR30069">
    <property type="entry name" value="TONB-DEPENDENT OUTER MEMBRANE RECEPTOR"/>
    <property type="match status" value="1"/>
</dbReference>
<sequence length="1196" mass="134553">MKKKKRTAYTFVSFLFLSVSLLCSSTIYAQNSTVNLNYKDASFVEVINEFRKQTGVKFMYNLEKVKNKRCKDLVVKNVPTQQAIDIVLKHFNLAYSMVEGVVVVKEQPEKPQNPRTIKGTVLDENGSALPGVTVLVKGTTIGVSTDVKGNFSITLPGEKDNSLIFSFIGMQTQVIKCTDDKPLKITMKTDASQLEEVTVISTGYSSLPRKDMVGAYTTVKAEDIMMPAYNSIDQMLQGKIPGMVVVNSSSRIGSTPKITIRGTSTIFGNTDPLWVVDGIIQPDPLPIDASSAVTEDMKNLIGNQISWLNPSDIETITVLKDASATAIYGSKASNGVIVITTKKGSAERTSIRYSTHFSFRTRPNYGMFNYMNSKERIQFSKEAYDAGVRYQSDPLPQIYTYEGLMAMYNKRLINENDFMKQMEQLETCNTDWFDILCRNSFSHNHNLSISGGSQKVTYNASFGYSSSHGTQKGDDMTQFTSRLNVNTQFTKSLSITFNLSGSFSDKKGYGPGVNPQSYANQTSRAIPVYDENGKRVFYKRYYEYQLNRSGQLEYGYNILNEMENSYSKNNSKNFNVSINADWSITDWLKYQFVGSIAYSTNNSESFAGEKTSYIERNYRGYAYGTEPSGSARFNAALLPFGGELATNVINNTSYNMQHKVVFSRTINEIHRLNAMAAMEIRSGENKNNTNTVWGYVPERGEILVSPTYPTEITPVGGTVPISWGALDKLYQGGWKNTTITNNYVSFFVTFAYSLKDRYVFNANVRSDASNRFGQDANKQFDPTYSFGISWRMAEEEFVKTYLPWLNQLNLRATYGVQGNVVTSISPDLITQYQGILPGYNEYYLTISSLPNPLLKWERTKTWNLGLDLQLFNGISMSLEYYGRRSNAIINQDIAQEYGMNAMKLNGGRIHNHGLEYSVNITPYQRKDFVWTIGINASKNWNRTQNNDIRTKADKITKSNFLTGSSDRFLKKGYPLSAFWSYSFAGLDPETGYPTFNLIDFEEADPDIDPTTFLVYSGQKDPYFTGGVNTRARYKSFSLGVNFSVLLGAKKRLPNPYQNFSHGKLPDPFYNLSKDLLKRWQKTGDEKHTIYPALYTSVEDLYNIQLPDGTMSNSIYDMWGQSDAMVVNASFLRCTQISLSWNMPKQICSKFGATNCSISANVNNPFVIGSSRFNGFDPELGDSVMPKIFSFGLSVGF</sequence>
<keyword evidence="16" id="KW-1185">Reference proteome</keyword>
<dbReference type="GO" id="GO:0044718">
    <property type="term" value="P:siderophore transmembrane transport"/>
    <property type="evidence" value="ECO:0007669"/>
    <property type="project" value="TreeGrafter"/>
</dbReference>
<accession>A0A3Q9IQZ7</accession>
<dbReference type="InterPro" id="IPR000531">
    <property type="entry name" value="Beta-barrel_TonB"/>
</dbReference>
<keyword evidence="8" id="KW-0675">Receptor</keyword>
<dbReference type="EMBL" id="CP032819">
    <property type="protein sequence ID" value="AZS30014.1"/>
    <property type="molecule type" value="Genomic_DNA"/>
</dbReference>
<keyword evidence="3 10" id="KW-1134">Transmembrane beta strand</keyword>
<evidence type="ECO:0000256" key="12">
    <source>
        <dbReference type="SAM" id="SignalP"/>
    </source>
</evidence>
<gene>
    <name evidence="15" type="ORF">D8S85_10965</name>
</gene>
<keyword evidence="6 11" id="KW-0798">TonB box</keyword>
<comment type="similarity">
    <text evidence="10 11">Belongs to the TonB-dependent receptor family.</text>
</comment>
<protein>
    <submittedName>
        <fullName evidence="15">SusC/RagA family TonB-linked outer membrane protein</fullName>
    </submittedName>
</protein>
<dbReference type="InterPro" id="IPR037066">
    <property type="entry name" value="Plug_dom_sf"/>
</dbReference>
<evidence type="ECO:0000259" key="13">
    <source>
        <dbReference type="Pfam" id="PF00593"/>
    </source>
</evidence>
<evidence type="ECO:0000256" key="3">
    <source>
        <dbReference type="ARBA" id="ARBA00022452"/>
    </source>
</evidence>
<keyword evidence="4 10" id="KW-0812">Transmembrane</keyword>
<dbReference type="PANTHER" id="PTHR30069:SF29">
    <property type="entry name" value="HEMOGLOBIN AND HEMOGLOBIN-HAPTOGLOBIN-BINDING PROTEIN 1-RELATED"/>
    <property type="match status" value="1"/>
</dbReference>
<feature type="domain" description="TonB-dependent receptor plug" evidence="14">
    <location>
        <begin position="210"/>
        <end position="336"/>
    </location>
</feature>
<dbReference type="KEGG" id="buy:D8S85_10965"/>
<evidence type="ECO:0000256" key="5">
    <source>
        <dbReference type="ARBA" id="ARBA00022729"/>
    </source>
</evidence>
<dbReference type="OrthoDB" id="9768177at2"/>
<reference evidence="15 16" key="1">
    <citation type="submission" date="2018-10" db="EMBL/GenBank/DDBJ databases">
        <title>Butyricimonas faecalis sp. nov., isolated from human faeces and emended description of the genus Butyricimonas.</title>
        <authorList>
            <person name="Le Roy T."/>
            <person name="Van der Smissen P."/>
            <person name="Paquot A."/>
            <person name="Delzenne N."/>
            <person name="Muccioli G."/>
            <person name="Collet J.-F."/>
            <person name="Cani P.D."/>
        </authorList>
    </citation>
    <scope>NUCLEOTIDE SEQUENCE [LARGE SCALE GENOMIC DNA]</scope>
    <source>
        <strain evidence="15 16">H184</strain>
    </source>
</reference>
<dbReference type="Gene3D" id="2.170.130.10">
    <property type="entry name" value="TonB-dependent receptor, plug domain"/>
    <property type="match status" value="1"/>
</dbReference>
<dbReference type="GO" id="GO:0009279">
    <property type="term" value="C:cell outer membrane"/>
    <property type="evidence" value="ECO:0007669"/>
    <property type="project" value="UniProtKB-SubCell"/>
</dbReference>
<dbReference type="InterPro" id="IPR036942">
    <property type="entry name" value="Beta-barrel_TonB_sf"/>
</dbReference>
<evidence type="ECO:0000256" key="4">
    <source>
        <dbReference type="ARBA" id="ARBA00022692"/>
    </source>
</evidence>
<evidence type="ECO:0000313" key="16">
    <source>
        <dbReference type="Proteomes" id="UP000270673"/>
    </source>
</evidence>
<feature type="chain" id="PRO_5018697381" evidence="12">
    <location>
        <begin position="30"/>
        <end position="1196"/>
    </location>
</feature>
<dbReference type="Pfam" id="PF00593">
    <property type="entry name" value="TonB_dep_Rec_b-barrel"/>
    <property type="match status" value="1"/>
</dbReference>
<dbReference type="InterPro" id="IPR023997">
    <property type="entry name" value="TonB-dep_OMP_SusC/RagA_CS"/>
</dbReference>
<dbReference type="Pfam" id="PF13715">
    <property type="entry name" value="CarbopepD_reg_2"/>
    <property type="match status" value="1"/>
</dbReference>
<evidence type="ECO:0000256" key="9">
    <source>
        <dbReference type="ARBA" id="ARBA00023237"/>
    </source>
</evidence>
<evidence type="ECO:0000259" key="14">
    <source>
        <dbReference type="Pfam" id="PF07715"/>
    </source>
</evidence>
<keyword evidence="5 12" id="KW-0732">Signal</keyword>
<evidence type="ECO:0000256" key="7">
    <source>
        <dbReference type="ARBA" id="ARBA00023136"/>
    </source>
</evidence>
<evidence type="ECO:0000256" key="1">
    <source>
        <dbReference type="ARBA" id="ARBA00004571"/>
    </source>
</evidence>
<proteinExistence type="inferred from homology"/>
<dbReference type="SUPFAM" id="SSF49464">
    <property type="entry name" value="Carboxypeptidase regulatory domain-like"/>
    <property type="match status" value="1"/>
</dbReference>
<evidence type="ECO:0000256" key="8">
    <source>
        <dbReference type="ARBA" id="ARBA00023170"/>
    </source>
</evidence>
<feature type="domain" description="TonB-dependent receptor-like beta-barrel" evidence="13">
    <location>
        <begin position="554"/>
        <end position="1041"/>
    </location>
</feature>
<dbReference type="Proteomes" id="UP000270673">
    <property type="component" value="Chromosome"/>
</dbReference>
<evidence type="ECO:0000256" key="11">
    <source>
        <dbReference type="RuleBase" id="RU003357"/>
    </source>
</evidence>
<organism evidence="15 16">
    <name type="scientific">Butyricimonas faecalis</name>
    <dbReference type="NCBI Taxonomy" id="2093856"/>
    <lineage>
        <taxon>Bacteria</taxon>
        <taxon>Pseudomonadati</taxon>
        <taxon>Bacteroidota</taxon>
        <taxon>Bacteroidia</taxon>
        <taxon>Bacteroidales</taxon>
        <taxon>Odoribacteraceae</taxon>
        <taxon>Butyricimonas</taxon>
    </lineage>
</organism>
<name>A0A3Q9IQZ7_9BACT</name>
<dbReference type="PROSITE" id="PS52016">
    <property type="entry name" value="TONB_DEPENDENT_REC_3"/>
    <property type="match status" value="1"/>
</dbReference>
<dbReference type="Gene3D" id="2.40.170.20">
    <property type="entry name" value="TonB-dependent receptor, beta-barrel domain"/>
    <property type="match status" value="1"/>
</dbReference>
<dbReference type="NCBIfam" id="TIGR04056">
    <property type="entry name" value="OMP_RagA_SusC"/>
    <property type="match status" value="1"/>
</dbReference>
<dbReference type="RefSeq" id="WP_106480734.1">
    <property type="nucleotide sequence ID" value="NZ_CP032819.1"/>
</dbReference>
<dbReference type="InterPro" id="IPR039426">
    <property type="entry name" value="TonB-dep_rcpt-like"/>
</dbReference>
<dbReference type="InterPro" id="IPR008969">
    <property type="entry name" value="CarboxyPept-like_regulatory"/>
</dbReference>
<keyword evidence="7 10" id="KW-0472">Membrane</keyword>
<evidence type="ECO:0000256" key="2">
    <source>
        <dbReference type="ARBA" id="ARBA00022448"/>
    </source>
</evidence>
<feature type="signal peptide" evidence="12">
    <location>
        <begin position="1"/>
        <end position="29"/>
    </location>
</feature>
<evidence type="ECO:0000256" key="6">
    <source>
        <dbReference type="ARBA" id="ARBA00023077"/>
    </source>
</evidence>